<gene>
    <name evidence="1" type="ORF">JY651_51280</name>
</gene>
<keyword evidence="2" id="KW-1185">Reference proteome</keyword>
<proteinExistence type="predicted"/>
<evidence type="ECO:0000313" key="1">
    <source>
        <dbReference type="EMBL" id="QSQ28615.1"/>
    </source>
</evidence>
<name>A0ABX7PDQ7_9BACT</name>
<evidence type="ECO:0000313" key="2">
    <source>
        <dbReference type="Proteomes" id="UP000662747"/>
    </source>
</evidence>
<accession>A0ABX7PDQ7</accession>
<protein>
    <submittedName>
        <fullName evidence="1">Uncharacterized protein</fullName>
    </submittedName>
</protein>
<organism evidence="1 2">
    <name type="scientific">Pyxidicoccus parkwayensis</name>
    <dbReference type="NCBI Taxonomy" id="2813578"/>
    <lineage>
        <taxon>Bacteria</taxon>
        <taxon>Pseudomonadati</taxon>
        <taxon>Myxococcota</taxon>
        <taxon>Myxococcia</taxon>
        <taxon>Myxococcales</taxon>
        <taxon>Cystobacterineae</taxon>
        <taxon>Myxococcaceae</taxon>
        <taxon>Pyxidicoccus</taxon>
    </lineage>
</organism>
<dbReference type="Proteomes" id="UP000662747">
    <property type="component" value="Chromosome"/>
</dbReference>
<reference evidence="1 2" key="1">
    <citation type="submission" date="2021-02" db="EMBL/GenBank/DDBJ databases">
        <title>De Novo genome assembly of isolated myxobacteria.</title>
        <authorList>
            <person name="Stevens D.C."/>
        </authorList>
    </citation>
    <scope>NUCLEOTIDE SEQUENCE [LARGE SCALE GENOMIC DNA]</scope>
    <source>
        <strain evidence="2">SCPEA02</strain>
    </source>
</reference>
<sequence length="123" mass="13497">MWIETIIMPREESEPYVPAAERDRRNVLKAAAHEGRALRDAVLGFLDTNQLSGAVKWMSEPGFLPIITVHCTDLALSKLREAADFVVGCAAPIDAYPALVRPQPHLAPEAMLPAVSTLLEPRL</sequence>
<dbReference type="EMBL" id="CP071090">
    <property type="protein sequence ID" value="QSQ28615.1"/>
    <property type="molecule type" value="Genomic_DNA"/>
</dbReference>